<sequence length="123" mass="12693">MCDENTVPSVAMPVAMPTWRNVELAPEAMPDRCGGTTPTAVDASGTLIRPVPTPATSSPGSRWVHSVVVPMPRISSSPAATSRNPGPMSALVGTCDVSRPATIAVRNTTPENGSVRRPVCSGV</sequence>
<evidence type="ECO:0000313" key="2">
    <source>
        <dbReference type="EMBL" id="GMA87847.1"/>
    </source>
</evidence>
<keyword evidence="3" id="KW-1185">Reference proteome</keyword>
<evidence type="ECO:0000256" key="1">
    <source>
        <dbReference type="SAM" id="MobiDB-lite"/>
    </source>
</evidence>
<feature type="region of interest" description="Disordered" evidence="1">
    <location>
        <begin position="28"/>
        <end position="62"/>
    </location>
</feature>
<evidence type="ECO:0000313" key="3">
    <source>
        <dbReference type="Proteomes" id="UP001157017"/>
    </source>
</evidence>
<organism evidence="2 3">
    <name type="scientific">Angustibacter aerolatus</name>
    <dbReference type="NCBI Taxonomy" id="1162965"/>
    <lineage>
        <taxon>Bacteria</taxon>
        <taxon>Bacillati</taxon>
        <taxon>Actinomycetota</taxon>
        <taxon>Actinomycetes</taxon>
        <taxon>Kineosporiales</taxon>
        <taxon>Kineosporiaceae</taxon>
    </lineage>
</organism>
<proteinExistence type="predicted"/>
<dbReference type="Proteomes" id="UP001157017">
    <property type="component" value="Unassembled WGS sequence"/>
</dbReference>
<gene>
    <name evidence="2" type="ORF">GCM10025868_30970</name>
</gene>
<protein>
    <submittedName>
        <fullName evidence="2">Uncharacterized protein</fullName>
    </submittedName>
</protein>
<accession>A0ABQ6JJA4</accession>
<reference evidence="3" key="1">
    <citation type="journal article" date="2019" name="Int. J. Syst. Evol. Microbiol.">
        <title>The Global Catalogue of Microorganisms (GCM) 10K type strain sequencing project: providing services to taxonomists for standard genome sequencing and annotation.</title>
        <authorList>
            <consortium name="The Broad Institute Genomics Platform"/>
            <consortium name="The Broad Institute Genome Sequencing Center for Infectious Disease"/>
            <person name="Wu L."/>
            <person name="Ma J."/>
        </authorList>
    </citation>
    <scope>NUCLEOTIDE SEQUENCE [LARGE SCALE GENOMIC DNA]</scope>
    <source>
        <strain evidence="3">NBRC 108730</strain>
    </source>
</reference>
<comment type="caution">
    <text evidence="2">The sequence shown here is derived from an EMBL/GenBank/DDBJ whole genome shotgun (WGS) entry which is preliminary data.</text>
</comment>
<dbReference type="EMBL" id="BSUZ01000001">
    <property type="protein sequence ID" value="GMA87847.1"/>
    <property type="molecule type" value="Genomic_DNA"/>
</dbReference>
<name>A0ABQ6JJA4_9ACTN</name>